<organism evidence="2 3">
    <name type="scientific">Humibacillus xanthopallidus</name>
    <dbReference type="NCBI Taxonomy" id="412689"/>
    <lineage>
        <taxon>Bacteria</taxon>
        <taxon>Bacillati</taxon>
        <taxon>Actinomycetota</taxon>
        <taxon>Actinomycetes</taxon>
        <taxon>Micrococcales</taxon>
        <taxon>Intrasporangiaceae</taxon>
        <taxon>Humibacillus</taxon>
    </lineage>
</organism>
<dbReference type="InterPro" id="IPR038693">
    <property type="entry name" value="PaaB_sf"/>
</dbReference>
<comment type="caution">
    <text evidence="2">The sequence shown here is derived from an EMBL/GenBank/DDBJ whole genome shotgun (WGS) entry which is preliminary data.</text>
</comment>
<evidence type="ECO:0000313" key="3">
    <source>
        <dbReference type="Proteomes" id="UP000316747"/>
    </source>
</evidence>
<dbReference type="Proteomes" id="UP000316747">
    <property type="component" value="Unassembled WGS sequence"/>
</dbReference>
<dbReference type="NCBIfam" id="TIGR02157">
    <property type="entry name" value="PA_CoA_Oxy2"/>
    <property type="match status" value="1"/>
</dbReference>
<dbReference type="InterPro" id="IPR009359">
    <property type="entry name" value="PaaB"/>
</dbReference>
<feature type="compositionally biased region" description="Low complexity" evidence="1">
    <location>
        <begin position="11"/>
        <end position="25"/>
    </location>
</feature>
<name>A0A543HWH0_9MICO</name>
<protein>
    <submittedName>
        <fullName evidence="2">Ring-1,2-phenylacetyl-CoA epoxidase subunit PaaB</fullName>
    </submittedName>
</protein>
<dbReference type="Gene3D" id="3.10.20.520">
    <property type="entry name" value="Phenylacetic acid degradation B"/>
    <property type="match status" value="1"/>
</dbReference>
<gene>
    <name evidence="2" type="ORF">FBY41_2756</name>
</gene>
<sequence length="136" mass="14622">MSGASTPPAEPATDTATPAAATAAGTVAGTVADTVADTPQAPPERSWPLWEVFVRGKRGLSHVHAGSLHAPDALFALRNARDVYTRRQEGVSIWVVRADDITASSPDEKDSFFDPAADKIYRHPTFYDVPDDVEYL</sequence>
<keyword evidence="3" id="KW-1185">Reference proteome</keyword>
<accession>A0A543HWH0</accession>
<dbReference type="AlphaFoldDB" id="A0A543HWH0"/>
<reference evidence="2 3" key="1">
    <citation type="submission" date="2019-06" db="EMBL/GenBank/DDBJ databases">
        <title>Genome sequencing of plant associated microbes to promote plant fitness in Sorghum bicolor and Oryza sativa.</title>
        <authorList>
            <person name="Coleman-Derr D."/>
        </authorList>
    </citation>
    <scope>NUCLEOTIDE SEQUENCE [LARGE SCALE GENOMIC DNA]</scope>
    <source>
        <strain evidence="2 3">KV-663</strain>
    </source>
</reference>
<dbReference type="Pfam" id="PF06243">
    <property type="entry name" value="PaaB"/>
    <property type="match status" value="1"/>
</dbReference>
<feature type="region of interest" description="Disordered" evidence="1">
    <location>
        <begin position="1"/>
        <end position="25"/>
    </location>
</feature>
<evidence type="ECO:0000256" key="1">
    <source>
        <dbReference type="SAM" id="MobiDB-lite"/>
    </source>
</evidence>
<evidence type="ECO:0000313" key="2">
    <source>
        <dbReference type="EMBL" id="TQM62718.1"/>
    </source>
</evidence>
<proteinExistence type="predicted"/>
<dbReference type="EMBL" id="VFPM01000002">
    <property type="protein sequence ID" value="TQM62718.1"/>
    <property type="molecule type" value="Genomic_DNA"/>
</dbReference>